<proteinExistence type="inferred from homology"/>
<dbReference type="PROSITE" id="PS50044">
    <property type="entry name" value="SIGMA54_3"/>
    <property type="match status" value="1"/>
</dbReference>
<evidence type="ECO:0000256" key="6">
    <source>
        <dbReference type="ARBA" id="ARBA00023082"/>
    </source>
</evidence>
<dbReference type="InterPro" id="IPR007634">
    <property type="entry name" value="RNA_pol_sigma_54_DNA-bd"/>
</dbReference>
<organism evidence="13 14">
    <name type="scientific">Ideonella lacteola</name>
    <dbReference type="NCBI Taxonomy" id="2984193"/>
    <lineage>
        <taxon>Bacteria</taxon>
        <taxon>Pseudomonadati</taxon>
        <taxon>Pseudomonadota</taxon>
        <taxon>Betaproteobacteria</taxon>
        <taxon>Burkholderiales</taxon>
        <taxon>Sphaerotilaceae</taxon>
        <taxon>Ideonella</taxon>
    </lineage>
</organism>
<dbReference type="PIRSF" id="PIRSF000774">
    <property type="entry name" value="RpoN"/>
    <property type="match status" value="1"/>
</dbReference>
<name>A0ABU9BLT3_9BURK</name>
<evidence type="ECO:0000256" key="1">
    <source>
        <dbReference type="ARBA" id="ARBA00008798"/>
    </source>
</evidence>
<dbReference type="Proteomes" id="UP001371218">
    <property type="component" value="Unassembled WGS sequence"/>
</dbReference>
<evidence type="ECO:0000313" key="13">
    <source>
        <dbReference type="EMBL" id="MEK8029473.1"/>
    </source>
</evidence>
<keyword evidence="3 9" id="KW-0808">Transferase</keyword>
<evidence type="ECO:0000259" key="11">
    <source>
        <dbReference type="Pfam" id="PF04552"/>
    </source>
</evidence>
<dbReference type="InterPro" id="IPR007046">
    <property type="entry name" value="RNA_pol_sigma_54_core-bd"/>
</dbReference>
<feature type="compositionally biased region" description="Basic and acidic residues" evidence="10">
    <location>
        <begin position="60"/>
        <end position="74"/>
    </location>
</feature>
<evidence type="ECO:0000256" key="7">
    <source>
        <dbReference type="ARBA" id="ARBA00023125"/>
    </source>
</evidence>
<keyword evidence="14" id="KW-1185">Reference proteome</keyword>
<evidence type="ECO:0000256" key="9">
    <source>
        <dbReference type="PIRNR" id="PIRNR000774"/>
    </source>
</evidence>
<comment type="similarity">
    <text evidence="1 9">Belongs to the sigma-54 factor family.</text>
</comment>
<dbReference type="Pfam" id="PF04552">
    <property type="entry name" value="Sigma54_DBD"/>
    <property type="match status" value="1"/>
</dbReference>
<feature type="region of interest" description="Disordered" evidence="10">
    <location>
        <begin position="46"/>
        <end position="121"/>
    </location>
</feature>
<evidence type="ECO:0000256" key="3">
    <source>
        <dbReference type="ARBA" id="ARBA00022679"/>
    </source>
</evidence>
<dbReference type="EMBL" id="JBBUTG010000001">
    <property type="protein sequence ID" value="MEK8029473.1"/>
    <property type="molecule type" value="Genomic_DNA"/>
</dbReference>
<evidence type="ECO:0000256" key="8">
    <source>
        <dbReference type="ARBA" id="ARBA00023163"/>
    </source>
</evidence>
<comment type="function">
    <text evidence="9">Sigma factors are initiation factors that promote the attachment of RNA polymerase to specific initiation sites and are then released.</text>
</comment>
<dbReference type="PROSITE" id="PS00717">
    <property type="entry name" value="SIGMA54_1"/>
    <property type="match status" value="1"/>
</dbReference>
<keyword evidence="5 9" id="KW-0805">Transcription regulation</keyword>
<dbReference type="Pfam" id="PF04963">
    <property type="entry name" value="Sigma54_CBD"/>
    <property type="match status" value="1"/>
</dbReference>
<dbReference type="Gene3D" id="1.10.10.1330">
    <property type="entry name" value="RNA polymerase sigma-54 factor, core-binding domain"/>
    <property type="match status" value="1"/>
</dbReference>
<keyword evidence="4 9" id="KW-0548">Nucleotidyltransferase</keyword>
<dbReference type="Pfam" id="PF00309">
    <property type="entry name" value="Sigma54_AID"/>
    <property type="match status" value="1"/>
</dbReference>
<accession>A0ABU9BLT3</accession>
<comment type="caution">
    <text evidence="13">The sequence shown here is derived from an EMBL/GenBank/DDBJ whole genome shotgun (WGS) entry which is preliminary data.</text>
</comment>
<evidence type="ECO:0000256" key="5">
    <source>
        <dbReference type="ARBA" id="ARBA00023015"/>
    </source>
</evidence>
<evidence type="ECO:0000256" key="2">
    <source>
        <dbReference type="ARBA" id="ARBA00022478"/>
    </source>
</evidence>
<evidence type="ECO:0000256" key="4">
    <source>
        <dbReference type="ARBA" id="ARBA00022695"/>
    </source>
</evidence>
<evidence type="ECO:0000256" key="10">
    <source>
        <dbReference type="SAM" id="MobiDB-lite"/>
    </source>
</evidence>
<feature type="domain" description="RNA polymerase sigma factor 54 core-binding" evidence="12">
    <location>
        <begin position="158"/>
        <end position="348"/>
    </location>
</feature>
<protein>
    <recommendedName>
        <fullName evidence="9">RNA polymerase sigma-54 factor</fullName>
    </recommendedName>
</protein>
<evidence type="ECO:0000259" key="12">
    <source>
        <dbReference type="Pfam" id="PF04963"/>
    </source>
</evidence>
<dbReference type="PROSITE" id="PS00718">
    <property type="entry name" value="SIGMA54_2"/>
    <property type="match status" value="1"/>
</dbReference>
<dbReference type="PANTHER" id="PTHR32248:SF4">
    <property type="entry name" value="RNA POLYMERASE SIGMA-54 FACTOR"/>
    <property type="match status" value="1"/>
</dbReference>
<dbReference type="InterPro" id="IPR038709">
    <property type="entry name" value="RpoN_core-bd_sf"/>
</dbReference>
<reference evidence="13 14" key="1">
    <citation type="submission" date="2024-04" db="EMBL/GenBank/DDBJ databases">
        <title>Novel species of the genus Ideonella isolated from streams.</title>
        <authorList>
            <person name="Lu H."/>
        </authorList>
    </citation>
    <scope>NUCLEOTIDE SEQUENCE [LARGE SCALE GENOMIC DNA]</scope>
    <source>
        <strain evidence="13 14">DXS29W</strain>
    </source>
</reference>
<keyword evidence="7 9" id="KW-0238">DNA-binding</keyword>
<dbReference type="InterPro" id="IPR000394">
    <property type="entry name" value="RNA_pol_sigma_54"/>
</dbReference>
<dbReference type="NCBIfam" id="TIGR02395">
    <property type="entry name" value="rpoN_sigma"/>
    <property type="match status" value="1"/>
</dbReference>
<sequence length="521" mass="57725">MLSIQRHAEHRQQQTLSPRLQRAVWLLQLSSTDFAHEVQSVMGRNPFLEGEEGEGGDPDPASKEPGLDASHDAGDMPATDRGADLTVSADGFDATADDFTDGAPAMPASESAEHDGAEASSMDGAEAYLDAVSNDAWSGDGLTRLRRAEDGEISALDLMAAEPTLTAELHAQLDLLSLPERDAALARAIVESLDDDGYLRTELEELIDLTDLSPPATPQELKIALCRVQSLEPAGVAARNVAECLTLQLQGIECEKTRALARAIVNDHMESLARHDVAKLARVLHESPEQIEAVCERIRRLDPRPGWRCGPAQVQYVVPDVIVRKVRGRWTVQLNGAVVPRVRMNRVYAELFQRHRRAEDQALADHLKEARWTLRNVEQRFATIVQVAEAIVARQHRFLEHGQMAMRPMGLREIADELGLHESTVSRVTNNKFMMTPLGVFELKYFFSRALTTESGKTCSGTALRSLIKDMIEAESPDAPLSDADIAKQLARQGVRLARRTVTKYRQLLRIDPIERRRGRA</sequence>
<keyword evidence="8 9" id="KW-0804">Transcription</keyword>
<gene>
    <name evidence="13" type="primary">rpoN</name>
    <name evidence="13" type="ORF">AACH06_01455</name>
</gene>
<dbReference type="RefSeq" id="WP_341423810.1">
    <property type="nucleotide sequence ID" value="NZ_JBBUTG010000001.1"/>
</dbReference>
<dbReference type="Gene3D" id="1.10.10.60">
    <property type="entry name" value="Homeodomain-like"/>
    <property type="match status" value="1"/>
</dbReference>
<keyword evidence="2 9" id="KW-0240">DNA-directed RNA polymerase</keyword>
<dbReference type="PRINTS" id="PR00045">
    <property type="entry name" value="SIGMA54FCT"/>
</dbReference>
<dbReference type="PANTHER" id="PTHR32248">
    <property type="entry name" value="RNA POLYMERASE SIGMA-54 FACTOR"/>
    <property type="match status" value="1"/>
</dbReference>
<keyword evidence="6 9" id="KW-0731">Sigma factor</keyword>
<dbReference type="NCBIfam" id="NF009118">
    <property type="entry name" value="PRK12469.1"/>
    <property type="match status" value="1"/>
</dbReference>
<feature type="domain" description="RNA polymerase sigma factor 54 DNA-binding" evidence="11">
    <location>
        <begin position="362"/>
        <end position="518"/>
    </location>
</feature>
<evidence type="ECO:0000313" key="14">
    <source>
        <dbReference type="Proteomes" id="UP001371218"/>
    </source>
</evidence>